<evidence type="ECO:0000256" key="10">
    <source>
        <dbReference type="ARBA" id="ARBA00022989"/>
    </source>
</evidence>
<evidence type="ECO:0000313" key="15">
    <source>
        <dbReference type="Proteomes" id="UP000675881"/>
    </source>
</evidence>
<dbReference type="InterPro" id="IPR037675">
    <property type="entry name" value="PIG-O_N"/>
</dbReference>
<feature type="domain" description="MIP18 family-like" evidence="13">
    <location>
        <begin position="41"/>
        <end position="116"/>
    </location>
</feature>
<comment type="pathway">
    <text evidence="2">Glycolipid biosynthesis; glycosylphosphatidylinositol-anchor biosynthesis.</text>
</comment>
<dbReference type="InterPro" id="IPR017850">
    <property type="entry name" value="Alkaline_phosphatase_core_sf"/>
</dbReference>
<keyword evidence="5" id="KW-0337">GPI-anchor biosynthesis</keyword>
<dbReference type="GO" id="GO:0051377">
    <property type="term" value="F:mannose-ethanolamine phosphotransferase activity"/>
    <property type="evidence" value="ECO:0007669"/>
    <property type="project" value="InterPro"/>
</dbReference>
<evidence type="ECO:0000256" key="1">
    <source>
        <dbReference type="ARBA" id="ARBA00004477"/>
    </source>
</evidence>
<name>A0A7R8CUU9_LEPSM</name>
<dbReference type="FunFam" id="3.30.300.130:FF:000005">
    <property type="entry name" value="Mitotic spindle-associated mmxd complex subunit"/>
    <property type="match status" value="1"/>
</dbReference>
<dbReference type="CDD" id="cd16023">
    <property type="entry name" value="GPI_EPT_3"/>
    <property type="match status" value="1"/>
</dbReference>
<evidence type="ECO:0000256" key="8">
    <source>
        <dbReference type="ARBA" id="ARBA00022824"/>
    </source>
</evidence>
<keyword evidence="9" id="KW-0159">Chromosome partition</keyword>
<dbReference type="UniPathway" id="UPA00196"/>
<dbReference type="PANTHER" id="PTHR23071">
    <property type="entry name" value="PHOSPHATIDYLINOSITOL GLYCAN"/>
    <property type="match status" value="1"/>
</dbReference>
<dbReference type="GO" id="GO:0097361">
    <property type="term" value="C:cytosolic [4Fe-4S] assembly targeting complex"/>
    <property type="evidence" value="ECO:0007669"/>
    <property type="project" value="UniProtKB-ARBA"/>
</dbReference>
<gene>
    <name evidence="14" type="ORF">LSAA_10904</name>
</gene>
<organism evidence="14 15">
    <name type="scientific">Lepeophtheirus salmonis</name>
    <name type="common">Salmon louse</name>
    <name type="synonym">Caligus salmonis</name>
    <dbReference type="NCBI Taxonomy" id="72036"/>
    <lineage>
        <taxon>Eukaryota</taxon>
        <taxon>Metazoa</taxon>
        <taxon>Ecdysozoa</taxon>
        <taxon>Arthropoda</taxon>
        <taxon>Crustacea</taxon>
        <taxon>Multicrustacea</taxon>
        <taxon>Hexanauplia</taxon>
        <taxon>Copepoda</taxon>
        <taxon>Siphonostomatoida</taxon>
        <taxon>Caligidae</taxon>
        <taxon>Lepeophtheirus</taxon>
    </lineage>
</organism>
<dbReference type="SUPFAM" id="SSF53649">
    <property type="entry name" value="Alkaline phosphatase-like"/>
    <property type="match status" value="1"/>
</dbReference>
<dbReference type="Gene3D" id="6.10.250.1280">
    <property type="match status" value="1"/>
</dbReference>
<comment type="similarity">
    <text evidence="3">Belongs to the PIGG/PIGN/PIGO family. PIGO subfamily.</text>
</comment>
<evidence type="ECO:0000256" key="5">
    <source>
        <dbReference type="ARBA" id="ARBA00022502"/>
    </source>
</evidence>
<dbReference type="Pfam" id="PF01663">
    <property type="entry name" value="Phosphodiest"/>
    <property type="match status" value="1"/>
</dbReference>
<dbReference type="OrthoDB" id="272139at2759"/>
<dbReference type="GO" id="GO:0006506">
    <property type="term" value="P:GPI anchor biosynthetic process"/>
    <property type="evidence" value="ECO:0007669"/>
    <property type="project" value="UniProtKB-UniPathway"/>
</dbReference>
<keyword evidence="11" id="KW-0472">Membrane</keyword>
<evidence type="ECO:0000256" key="6">
    <source>
        <dbReference type="ARBA" id="ARBA00022679"/>
    </source>
</evidence>
<dbReference type="Gene3D" id="3.30.300.130">
    <property type="entry name" value="Fe-S cluster assembly (FSCA)"/>
    <property type="match status" value="1"/>
</dbReference>
<dbReference type="AlphaFoldDB" id="A0A7R8CUU9"/>
<keyword evidence="7" id="KW-0812">Transmembrane</keyword>
<reference evidence="14" key="1">
    <citation type="submission" date="2021-02" db="EMBL/GenBank/DDBJ databases">
        <authorList>
            <person name="Bekaert M."/>
        </authorList>
    </citation>
    <scope>NUCLEOTIDE SEQUENCE</scope>
    <source>
        <strain evidence="14">IoA-00</strain>
    </source>
</reference>
<proteinExistence type="inferred from homology"/>
<evidence type="ECO:0000256" key="11">
    <source>
        <dbReference type="ARBA" id="ARBA00023136"/>
    </source>
</evidence>
<dbReference type="EMBL" id="HG994584">
    <property type="protein sequence ID" value="CAF2937805.1"/>
    <property type="molecule type" value="Genomic_DNA"/>
</dbReference>
<evidence type="ECO:0000256" key="2">
    <source>
        <dbReference type="ARBA" id="ARBA00004687"/>
    </source>
</evidence>
<keyword evidence="12" id="KW-0325">Glycoprotein</keyword>
<sequence length="774" mass="87492">MLNSELELEKKNPIVYEVSKNRKNKKTDKDINDSVEVPIDEEEIFDYIRDIHDPEHPLSLEQLNVVSLENIRVKDSCVSVRFTPTIPHCSLATLIGLAIKTKLLRSLPLHFKIDVSITPGSHSSEKPINKQLADKERVAAALENKELQRSVDEYAFKYEFAYYNQNQTKKHSINQFPISHKLIKDDYGILMEALADPPTTTLQRLKGLTTGSLPTFIDASSNFGSYEIQEDNLISQLVRNNKSVVFAGDDTWLTLYPSGFKRSYPYPSFNIRDLDTVDRGVEEKLKSEIHRRDWDVFIGHFLGVDHAGHSYGPNHSEMSRKIKEMDEIVRYVADEMSNDTVLFVLGDHGMTITGDHGGDSRDEISSTFLIYNKKFKFQNSENTRLVNPSQIDFLPTACLWMGLPIPFSNLGAYLPLLHDAKYNHNFIKSNVDQVMSYFDGYLSIGSRHEFSKSKVRQLEDLFSDFKSKLKGVMSLNDFQTSQKLGFEILDHAKQMCQSVWAQFNLTPMGAGLSLIIIHTTAIMPLFLISGLDFQRVMEKECGNLNGVSPVVALVKYVPSFMGLTEYTLTILYYDNAEEKLKKEVPKVLHQEASSIYNYLKMQYAKAPSSNINTVKTVYGLGTALSAPIVALLVCVSLSSMLVLGDGLCPSIAVMLLSMVVISFVNTIDNPENSVRFSSIFLWWLAQNVFFYASGHSTTLNSIQWSAAFVGFDGELYGKDSYIIPFILVTWNTYVSRILFGLALPLLFLSSYTVSLFAPFLIKNGKEEEKKKRVN</sequence>
<keyword evidence="15" id="KW-1185">Reference proteome</keyword>
<dbReference type="PANTHER" id="PTHR23071:SF1">
    <property type="entry name" value="GPI ETHANOLAMINE PHOSPHATE TRANSFERASE 3"/>
    <property type="match status" value="1"/>
</dbReference>
<evidence type="ECO:0000256" key="9">
    <source>
        <dbReference type="ARBA" id="ARBA00022829"/>
    </source>
</evidence>
<comment type="similarity">
    <text evidence="4">Belongs to the MIP18 family.</text>
</comment>
<dbReference type="Gene3D" id="3.40.720.10">
    <property type="entry name" value="Alkaline Phosphatase, subunit A"/>
    <property type="match status" value="1"/>
</dbReference>
<dbReference type="GO" id="GO:0007059">
    <property type="term" value="P:chromosome segregation"/>
    <property type="evidence" value="ECO:0007669"/>
    <property type="project" value="UniProtKB-KW"/>
</dbReference>
<dbReference type="InterPro" id="IPR034904">
    <property type="entry name" value="FSCA_dom_sf"/>
</dbReference>
<dbReference type="InterPro" id="IPR002591">
    <property type="entry name" value="Phosphodiest/P_Trfase"/>
</dbReference>
<dbReference type="SUPFAM" id="SSF117916">
    <property type="entry name" value="Fe-S cluster assembly (FSCA) domain-like"/>
    <property type="match status" value="1"/>
</dbReference>
<evidence type="ECO:0000259" key="13">
    <source>
        <dbReference type="Pfam" id="PF01883"/>
    </source>
</evidence>
<dbReference type="Pfam" id="PF01883">
    <property type="entry name" value="FeS_assembly_P"/>
    <property type="match status" value="1"/>
</dbReference>
<evidence type="ECO:0000256" key="7">
    <source>
        <dbReference type="ARBA" id="ARBA00022692"/>
    </source>
</evidence>
<keyword evidence="6 14" id="KW-0808">Transferase</keyword>
<evidence type="ECO:0000256" key="3">
    <source>
        <dbReference type="ARBA" id="ARBA00008695"/>
    </source>
</evidence>
<evidence type="ECO:0000256" key="12">
    <source>
        <dbReference type="ARBA" id="ARBA00023180"/>
    </source>
</evidence>
<accession>A0A7R8CUU9</accession>
<comment type="subcellular location">
    <subcellularLocation>
        <location evidence="1">Endoplasmic reticulum membrane</location>
        <topology evidence="1">Multi-pass membrane protein</topology>
    </subcellularLocation>
</comment>
<dbReference type="InterPro" id="IPR002744">
    <property type="entry name" value="MIP18-like"/>
</dbReference>
<keyword evidence="10" id="KW-1133">Transmembrane helix</keyword>
<dbReference type="EC" id="2.7.-.-" evidence="14"/>
<dbReference type="Proteomes" id="UP000675881">
    <property type="component" value="Chromosome 5"/>
</dbReference>
<keyword evidence="8" id="KW-0256">Endoplasmic reticulum</keyword>
<dbReference type="GO" id="GO:0005789">
    <property type="term" value="C:endoplasmic reticulum membrane"/>
    <property type="evidence" value="ECO:0007669"/>
    <property type="project" value="UniProtKB-SubCell"/>
</dbReference>
<evidence type="ECO:0000256" key="4">
    <source>
        <dbReference type="ARBA" id="ARBA00010381"/>
    </source>
</evidence>
<protein>
    <submittedName>
        <fullName evidence="14">PIGO</fullName>
        <ecNumber evidence="14">2.7.-.-</ecNumber>
    </submittedName>
</protein>
<dbReference type="InterPro" id="IPR039524">
    <property type="entry name" value="PIGO/GPI13"/>
</dbReference>
<evidence type="ECO:0000313" key="14">
    <source>
        <dbReference type="EMBL" id="CAF2937805.1"/>
    </source>
</evidence>